<dbReference type="SUPFAM" id="SSF57903">
    <property type="entry name" value="FYVE/PHD zinc finger"/>
    <property type="match status" value="1"/>
</dbReference>
<dbReference type="InterPro" id="IPR000306">
    <property type="entry name" value="Znf_FYVE"/>
</dbReference>
<protein>
    <submittedName>
        <fullName evidence="7">FYVE-domain-containing protein</fullName>
    </submittedName>
</protein>
<keyword evidence="3" id="KW-0862">Zinc</keyword>
<evidence type="ECO:0000259" key="6">
    <source>
        <dbReference type="PROSITE" id="PS50178"/>
    </source>
</evidence>
<reference evidence="7" key="1">
    <citation type="journal article" date="2020" name="Stud. Mycol.">
        <title>101 Dothideomycetes genomes: a test case for predicting lifestyles and emergence of pathogens.</title>
        <authorList>
            <person name="Haridas S."/>
            <person name="Albert R."/>
            <person name="Binder M."/>
            <person name="Bloem J."/>
            <person name="Labutti K."/>
            <person name="Salamov A."/>
            <person name="Andreopoulos B."/>
            <person name="Baker S."/>
            <person name="Barry K."/>
            <person name="Bills G."/>
            <person name="Bluhm B."/>
            <person name="Cannon C."/>
            <person name="Castanera R."/>
            <person name="Culley D."/>
            <person name="Daum C."/>
            <person name="Ezra D."/>
            <person name="Gonzalez J."/>
            <person name="Henrissat B."/>
            <person name="Kuo A."/>
            <person name="Liang C."/>
            <person name="Lipzen A."/>
            <person name="Lutzoni F."/>
            <person name="Magnuson J."/>
            <person name="Mondo S."/>
            <person name="Nolan M."/>
            <person name="Ohm R."/>
            <person name="Pangilinan J."/>
            <person name="Park H.-J."/>
            <person name="Ramirez L."/>
            <person name="Alfaro M."/>
            <person name="Sun H."/>
            <person name="Tritt A."/>
            <person name="Yoshinaga Y."/>
            <person name="Zwiers L.-H."/>
            <person name="Turgeon B."/>
            <person name="Goodwin S."/>
            <person name="Spatafora J."/>
            <person name="Crous P."/>
            <person name="Grigoriev I."/>
        </authorList>
    </citation>
    <scope>NUCLEOTIDE SEQUENCE</scope>
    <source>
        <strain evidence="7">CBS 262.69</strain>
    </source>
</reference>
<sequence length="273" mass="29988">MATTLPNPFTSPPSSTRLPSPPSSHPYTSQAAYTPPSSSESTQTPASPTWAIPPHLQHACQLRPPKSPMYVPAVLRPTEKPIRQSPPKTSGHLGGEARRSIEDLRPGDNLAPFLSRIVTDEWNEDEGPCKVTGAPSRNHWKPDASSPNCDAPACSKPFTFLSRRHHCRRCGQIFCGEHSQYYVPLDQEARFHPSASRFRACEACFSDYRTWEKVRVARLRRQSTELVADGAATAGKMMIRSPVVGQGVAVGGQLGKTAELAKSVPSDWNWSTF</sequence>
<keyword evidence="8" id="KW-1185">Reference proteome</keyword>
<dbReference type="InterPro" id="IPR011011">
    <property type="entry name" value="Znf_FYVE_PHD"/>
</dbReference>
<dbReference type="AlphaFoldDB" id="A0A6G1HKP0"/>
<evidence type="ECO:0000256" key="1">
    <source>
        <dbReference type="ARBA" id="ARBA00022723"/>
    </source>
</evidence>
<dbReference type="PANTHER" id="PTHR23164">
    <property type="entry name" value="EARLY ENDOSOME ANTIGEN 1"/>
    <property type="match status" value="1"/>
</dbReference>
<evidence type="ECO:0000313" key="7">
    <source>
        <dbReference type="EMBL" id="KAF2396407.1"/>
    </source>
</evidence>
<feature type="region of interest" description="Disordered" evidence="5">
    <location>
        <begin position="127"/>
        <end position="149"/>
    </location>
</feature>
<organism evidence="7 8">
    <name type="scientific">Trichodelitschia bisporula</name>
    <dbReference type="NCBI Taxonomy" id="703511"/>
    <lineage>
        <taxon>Eukaryota</taxon>
        <taxon>Fungi</taxon>
        <taxon>Dikarya</taxon>
        <taxon>Ascomycota</taxon>
        <taxon>Pezizomycotina</taxon>
        <taxon>Dothideomycetes</taxon>
        <taxon>Dothideomycetes incertae sedis</taxon>
        <taxon>Phaeotrichales</taxon>
        <taxon>Phaeotrichaceae</taxon>
        <taxon>Trichodelitschia</taxon>
    </lineage>
</organism>
<evidence type="ECO:0000256" key="2">
    <source>
        <dbReference type="ARBA" id="ARBA00022771"/>
    </source>
</evidence>
<accession>A0A6G1HKP0</accession>
<name>A0A6G1HKP0_9PEZI</name>
<keyword evidence="1" id="KW-0479">Metal-binding</keyword>
<dbReference type="Gene3D" id="3.30.40.10">
    <property type="entry name" value="Zinc/RING finger domain, C3HC4 (zinc finger)"/>
    <property type="match status" value="1"/>
</dbReference>
<evidence type="ECO:0000256" key="3">
    <source>
        <dbReference type="ARBA" id="ARBA00022833"/>
    </source>
</evidence>
<dbReference type="OrthoDB" id="10018316at2759"/>
<dbReference type="EMBL" id="ML996707">
    <property type="protein sequence ID" value="KAF2396407.1"/>
    <property type="molecule type" value="Genomic_DNA"/>
</dbReference>
<dbReference type="InterPro" id="IPR013083">
    <property type="entry name" value="Znf_RING/FYVE/PHD"/>
</dbReference>
<dbReference type="PROSITE" id="PS50178">
    <property type="entry name" value="ZF_FYVE"/>
    <property type="match status" value="1"/>
</dbReference>
<dbReference type="PANTHER" id="PTHR23164:SF30">
    <property type="entry name" value="EARLY ENDOSOME ANTIGEN 1"/>
    <property type="match status" value="1"/>
</dbReference>
<evidence type="ECO:0000256" key="5">
    <source>
        <dbReference type="SAM" id="MobiDB-lite"/>
    </source>
</evidence>
<dbReference type="SMART" id="SM00064">
    <property type="entry name" value="FYVE"/>
    <property type="match status" value="1"/>
</dbReference>
<feature type="domain" description="FYVE-type" evidence="6">
    <location>
        <begin position="154"/>
        <end position="209"/>
    </location>
</feature>
<keyword evidence="2 4" id="KW-0863">Zinc-finger</keyword>
<proteinExistence type="predicted"/>
<feature type="region of interest" description="Disordered" evidence="5">
    <location>
        <begin position="1"/>
        <end position="106"/>
    </location>
</feature>
<gene>
    <name evidence="7" type="ORF">EJ06DRAFT_238810</name>
</gene>
<dbReference type="Pfam" id="PF01363">
    <property type="entry name" value="FYVE"/>
    <property type="match status" value="1"/>
</dbReference>
<feature type="compositionally biased region" description="Basic and acidic residues" evidence="5">
    <location>
        <begin position="95"/>
        <end position="106"/>
    </location>
</feature>
<feature type="compositionally biased region" description="Low complexity" evidence="5">
    <location>
        <begin position="34"/>
        <end position="49"/>
    </location>
</feature>
<evidence type="ECO:0000256" key="4">
    <source>
        <dbReference type="PROSITE-ProRule" id="PRU00091"/>
    </source>
</evidence>
<dbReference type="InterPro" id="IPR017455">
    <property type="entry name" value="Znf_FYVE-rel"/>
</dbReference>
<dbReference type="FunFam" id="3.30.40.10:FF:000925">
    <property type="entry name" value="Zinc finger protein, putative"/>
    <property type="match status" value="1"/>
</dbReference>
<dbReference type="Proteomes" id="UP000799640">
    <property type="component" value="Unassembled WGS sequence"/>
</dbReference>
<dbReference type="GO" id="GO:0008270">
    <property type="term" value="F:zinc ion binding"/>
    <property type="evidence" value="ECO:0007669"/>
    <property type="project" value="UniProtKB-KW"/>
</dbReference>
<evidence type="ECO:0000313" key="8">
    <source>
        <dbReference type="Proteomes" id="UP000799640"/>
    </source>
</evidence>
<dbReference type="CDD" id="cd15760">
    <property type="entry name" value="FYVE_scVPS27p_like"/>
    <property type="match status" value="1"/>
</dbReference>